<dbReference type="Pfam" id="PF00664">
    <property type="entry name" value="ABC_membrane"/>
    <property type="match status" value="1"/>
</dbReference>
<evidence type="ECO:0000313" key="12">
    <source>
        <dbReference type="Proteomes" id="UP000031847"/>
    </source>
</evidence>
<dbReference type="InterPro" id="IPR017871">
    <property type="entry name" value="ABC_transporter-like_CS"/>
</dbReference>
<evidence type="ECO:0000259" key="9">
    <source>
        <dbReference type="PROSITE" id="PS50893"/>
    </source>
</evidence>
<dbReference type="SUPFAM" id="SSF90123">
    <property type="entry name" value="ABC transporter transmembrane region"/>
    <property type="match status" value="1"/>
</dbReference>
<dbReference type="PROSITE" id="PS50929">
    <property type="entry name" value="ABC_TM1F"/>
    <property type="match status" value="1"/>
</dbReference>
<evidence type="ECO:0000256" key="5">
    <source>
        <dbReference type="ARBA" id="ARBA00022989"/>
    </source>
</evidence>
<dbReference type="GO" id="GO:0034040">
    <property type="term" value="F:ATPase-coupled lipid transmembrane transporter activity"/>
    <property type="evidence" value="ECO:0007669"/>
    <property type="project" value="TreeGrafter"/>
</dbReference>
<evidence type="ECO:0000259" key="10">
    <source>
        <dbReference type="PROSITE" id="PS50929"/>
    </source>
</evidence>
<dbReference type="RefSeq" id="WP_025016754.1">
    <property type="nucleotide sequence ID" value="NZ_BAABQR010000001.1"/>
</dbReference>
<sequence>MIDKSLFELPGVRRMFPILGILAVFQFIAIAGQALFLATAITKLWQGQLFSHTIPWVLGFFACFLSREIINFGRSKALDKLAYQLATKLRGDMLDKFFRLGPVAIANLGSGSAATTVITGIDQVKNYIKLVLSKVLNMMIIPMLILIPVYFLDWQSGIVLTLTFPFAIIFMILLGYAAQGRAERQYKTFQYLSNHFLDSLRGISTLKYFGLSKDYSNSIYKTSEDFRKETMGALRIAMLSTFALDFFASLSVAVVALFLGLRLMSGDILLFPALAALILAPEYFLPLRDFASDYHATLNGKNALAAVNEVLSTEENTLSVLTEKVTWSANSQLQLTELGKIYDTGRGISNVNLSVNGFKKIAIVGNSGSGKSTLLSMLAGFLKPTAGEIKLNEQSLTSLTDENYRQSVQFIPQKTYIFAGTFRENLAFYEPDSTDDEIKAAAKLAGLESLIDEIGLDGQIGASGRTISGGQAQRVALARAFLSHTRNILFLDEPTAHLDIETELEIKANILPLLENKLVFIATHRLHWLSSMDLVIVLNEGQVAGIGTPEQLLSENTYYQKLLSQMRGVDDDKNLLDNETSESVKDQEEKESERSNFSSVNDKSTDSSVSQASSDNGGQK</sequence>
<dbReference type="GO" id="GO:0005886">
    <property type="term" value="C:plasma membrane"/>
    <property type="evidence" value="ECO:0007669"/>
    <property type="project" value="UniProtKB-SubCell"/>
</dbReference>
<organism evidence="11 12">
    <name type="scientific">Lactococcus lactis subsp. lactis</name>
    <name type="common">Streptococcus lactis</name>
    <dbReference type="NCBI Taxonomy" id="1360"/>
    <lineage>
        <taxon>Bacteria</taxon>
        <taxon>Bacillati</taxon>
        <taxon>Bacillota</taxon>
        <taxon>Bacilli</taxon>
        <taxon>Lactobacillales</taxon>
        <taxon>Streptococcaceae</taxon>
        <taxon>Lactococcus</taxon>
    </lineage>
</organism>
<dbReference type="SUPFAM" id="SSF52540">
    <property type="entry name" value="P-loop containing nucleoside triphosphate hydrolases"/>
    <property type="match status" value="1"/>
</dbReference>
<comment type="caution">
    <text evidence="11">The sequence shown here is derived from an EMBL/GenBank/DDBJ whole genome shotgun (WGS) entry which is preliminary data.</text>
</comment>
<dbReference type="InterPro" id="IPR039421">
    <property type="entry name" value="Type_1_exporter"/>
</dbReference>
<dbReference type="Proteomes" id="UP000031847">
    <property type="component" value="Unassembled WGS sequence"/>
</dbReference>
<feature type="transmembrane region" description="Helical" evidence="8">
    <location>
        <begin position="236"/>
        <end position="262"/>
    </location>
</feature>
<dbReference type="InterPro" id="IPR036640">
    <property type="entry name" value="ABC1_TM_sf"/>
</dbReference>
<evidence type="ECO:0000256" key="3">
    <source>
        <dbReference type="ARBA" id="ARBA00022741"/>
    </source>
</evidence>
<feature type="transmembrane region" description="Helical" evidence="8">
    <location>
        <begin position="21"/>
        <end position="41"/>
    </location>
</feature>
<dbReference type="Gene3D" id="1.20.1560.10">
    <property type="entry name" value="ABC transporter type 1, transmembrane domain"/>
    <property type="match status" value="1"/>
</dbReference>
<dbReference type="InterPro" id="IPR003593">
    <property type="entry name" value="AAA+_ATPase"/>
</dbReference>
<dbReference type="InterPro" id="IPR003439">
    <property type="entry name" value="ABC_transporter-like_ATP-bd"/>
</dbReference>
<feature type="domain" description="ABC transmembrane type-1" evidence="10">
    <location>
        <begin position="18"/>
        <end position="299"/>
    </location>
</feature>
<feature type="transmembrane region" description="Helical" evidence="8">
    <location>
        <begin position="135"/>
        <end position="152"/>
    </location>
</feature>
<gene>
    <name evidence="11" type="ORF">JCM5805K_0812</name>
</gene>
<keyword evidence="5 8" id="KW-1133">Transmembrane helix</keyword>
<dbReference type="GO" id="GO:0140359">
    <property type="term" value="F:ABC-type transporter activity"/>
    <property type="evidence" value="ECO:0007669"/>
    <property type="project" value="InterPro"/>
</dbReference>
<feature type="region of interest" description="Disordered" evidence="7">
    <location>
        <begin position="570"/>
        <end position="620"/>
    </location>
</feature>
<dbReference type="GO" id="GO:0042883">
    <property type="term" value="P:cysteine transport"/>
    <property type="evidence" value="ECO:0007669"/>
    <property type="project" value="InterPro"/>
</dbReference>
<evidence type="ECO:0000256" key="6">
    <source>
        <dbReference type="ARBA" id="ARBA00023136"/>
    </source>
</evidence>
<keyword evidence="3" id="KW-0547">Nucleotide-binding</keyword>
<feature type="transmembrane region" description="Helical" evidence="8">
    <location>
        <begin position="158"/>
        <end position="178"/>
    </location>
</feature>
<evidence type="ECO:0000256" key="4">
    <source>
        <dbReference type="ARBA" id="ARBA00022840"/>
    </source>
</evidence>
<dbReference type="EMBL" id="BBSI01000017">
    <property type="protein sequence ID" value="GAM79704.1"/>
    <property type="molecule type" value="Genomic_DNA"/>
</dbReference>
<accession>A0A0B8R098</accession>
<proteinExistence type="predicted"/>
<evidence type="ECO:0000256" key="7">
    <source>
        <dbReference type="SAM" id="MobiDB-lite"/>
    </source>
</evidence>
<dbReference type="AlphaFoldDB" id="A0A0B8R098"/>
<feature type="transmembrane region" description="Helical" evidence="8">
    <location>
        <begin position="268"/>
        <end position="285"/>
    </location>
</feature>
<dbReference type="GO" id="GO:0005524">
    <property type="term" value="F:ATP binding"/>
    <property type="evidence" value="ECO:0007669"/>
    <property type="project" value="UniProtKB-KW"/>
</dbReference>
<dbReference type="NCBIfam" id="TIGR02857">
    <property type="entry name" value="CydD"/>
    <property type="match status" value="1"/>
</dbReference>
<dbReference type="PROSITE" id="PS50893">
    <property type="entry name" value="ABC_TRANSPORTER_2"/>
    <property type="match status" value="1"/>
</dbReference>
<feature type="domain" description="ABC transporter" evidence="9">
    <location>
        <begin position="333"/>
        <end position="565"/>
    </location>
</feature>
<dbReference type="GO" id="GO:0016887">
    <property type="term" value="F:ATP hydrolysis activity"/>
    <property type="evidence" value="ECO:0007669"/>
    <property type="project" value="InterPro"/>
</dbReference>
<reference evidence="11 12" key="1">
    <citation type="submission" date="2015-01" db="EMBL/GenBank/DDBJ databases">
        <title>Lactococcus lactis subsp.lactis JCM 5805 whole genome shotgun sequence.</title>
        <authorList>
            <person name="Fujii T."/>
            <person name="Tomita Y."/>
            <person name="Ikushima S."/>
            <person name="Fujiwara D."/>
        </authorList>
    </citation>
    <scope>NUCLEOTIDE SEQUENCE [LARGE SCALE GENOMIC DNA]</scope>
    <source>
        <strain evidence="11 12">JCM 5805</strain>
    </source>
</reference>
<dbReference type="Pfam" id="PF00005">
    <property type="entry name" value="ABC_tran"/>
    <property type="match status" value="1"/>
</dbReference>
<evidence type="ECO:0000256" key="2">
    <source>
        <dbReference type="ARBA" id="ARBA00022692"/>
    </source>
</evidence>
<dbReference type="CDD" id="cd18584">
    <property type="entry name" value="ABC_6TM_AarD_CydD"/>
    <property type="match status" value="1"/>
</dbReference>
<dbReference type="InterPro" id="IPR011527">
    <property type="entry name" value="ABC1_TM_dom"/>
</dbReference>
<dbReference type="InterPro" id="IPR014216">
    <property type="entry name" value="ABC_transptr_CydD"/>
</dbReference>
<dbReference type="PANTHER" id="PTHR24221:SF614">
    <property type="entry name" value="GLUTATHIONE_L-CYSTEINE TRANSPORT SYSTEM ATP-BINDING_PERMEASE PROTEIN CYDC"/>
    <property type="match status" value="1"/>
</dbReference>
<protein>
    <submittedName>
        <fullName evidence="11">ABC-type transport system</fullName>
    </submittedName>
</protein>
<evidence type="ECO:0000256" key="8">
    <source>
        <dbReference type="SAM" id="Phobius"/>
    </source>
</evidence>
<keyword evidence="4" id="KW-0067">ATP-binding</keyword>
<dbReference type="PANTHER" id="PTHR24221">
    <property type="entry name" value="ATP-BINDING CASSETTE SUB-FAMILY B"/>
    <property type="match status" value="1"/>
</dbReference>
<dbReference type="Gene3D" id="3.40.50.300">
    <property type="entry name" value="P-loop containing nucleotide triphosphate hydrolases"/>
    <property type="match status" value="1"/>
</dbReference>
<dbReference type="InterPro" id="IPR027417">
    <property type="entry name" value="P-loop_NTPase"/>
</dbReference>
<comment type="subcellular location">
    <subcellularLocation>
        <location evidence="1">Cell membrane</location>
        <topology evidence="1">Multi-pass membrane protein</topology>
    </subcellularLocation>
</comment>
<feature type="transmembrane region" description="Helical" evidence="8">
    <location>
        <begin position="53"/>
        <end position="70"/>
    </location>
</feature>
<keyword evidence="6 8" id="KW-0472">Membrane</keyword>
<dbReference type="SMART" id="SM00382">
    <property type="entry name" value="AAA"/>
    <property type="match status" value="1"/>
</dbReference>
<evidence type="ECO:0000313" key="11">
    <source>
        <dbReference type="EMBL" id="GAM79704.1"/>
    </source>
</evidence>
<evidence type="ECO:0000256" key="1">
    <source>
        <dbReference type="ARBA" id="ARBA00004651"/>
    </source>
</evidence>
<feature type="compositionally biased region" description="Basic and acidic residues" evidence="7">
    <location>
        <begin position="570"/>
        <end position="594"/>
    </location>
</feature>
<name>A0A0B8R098_LACLL</name>
<feature type="compositionally biased region" description="Low complexity" evidence="7">
    <location>
        <begin position="606"/>
        <end position="620"/>
    </location>
</feature>
<dbReference type="PROSITE" id="PS00211">
    <property type="entry name" value="ABC_TRANSPORTER_1"/>
    <property type="match status" value="1"/>
</dbReference>
<keyword evidence="2 8" id="KW-0812">Transmembrane</keyword>